<dbReference type="Proteomes" id="UP001321741">
    <property type="component" value="Chromosome"/>
</dbReference>
<evidence type="ECO:0008006" key="4">
    <source>
        <dbReference type="Google" id="ProtNLM"/>
    </source>
</evidence>
<sequence>MKSKLKLGDFILLLGTVAVFLLSIFLWIFIMVNDQYFSHVEQTSSVTEHSRSRIVYNLYIPTSSYSYQNGQLYRLYDAKKNLPIEFIRELKNTKYQGVEKISTSPKKYEQLLNNHDNLQLTFPNEVSMNLFTKTSPQKNEPKFRRVFVTASDRYLYLGNDRTYTIYRVNFTKADFSRLRKYARNAHGRSPVELVRLKDGYEVFYTKLGHWRVYSYLTNSQTDSYFVSRLFGTSNVTSSSNKKGWTTYALNYYTKLRVPDAKSKHHNFLYSRYEKQKSESTSKRQLDSVEYVHKLGLSEQDLRYFDTVGNSVSYINYIEGIPVFLDSHNPQVKATFLQDEVELAFNNIDLQIPIPFDGQMRTLPTSGEVMKKMLNVGLKRSEIQRVIVAYRVEQDNTRNNLINLVPIYYVKAYNQWKSVVEWAKQDPNALAKLHQAMAKEEK</sequence>
<accession>A0ABN6SJN3</accession>
<keyword evidence="1" id="KW-0472">Membrane</keyword>
<evidence type="ECO:0000313" key="3">
    <source>
        <dbReference type="Proteomes" id="UP001321741"/>
    </source>
</evidence>
<dbReference type="CDD" id="cd15787">
    <property type="entry name" value="YycH_N"/>
    <property type="match status" value="1"/>
</dbReference>
<name>A0ABN6SJN3_9LACO</name>
<keyword evidence="1" id="KW-1133">Transmembrane helix</keyword>
<dbReference type="EMBL" id="AP026803">
    <property type="protein sequence ID" value="BDR59833.1"/>
    <property type="molecule type" value="Genomic_DNA"/>
</dbReference>
<evidence type="ECO:0000256" key="1">
    <source>
        <dbReference type="SAM" id="Phobius"/>
    </source>
</evidence>
<evidence type="ECO:0000313" key="2">
    <source>
        <dbReference type="EMBL" id="BDR59833.1"/>
    </source>
</evidence>
<keyword evidence="3" id="KW-1185">Reference proteome</keyword>
<keyword evidence="1" id="KW-0812">Transmembrane</keyword>
<feature type="transmembrane region" description="Helical" evidence="1">
    <location>
        <begin position="12"/>
        <end position="32"/>
    </location>
</feature>
<dbReference type="RefSeq" id="WP_317637559.1">
    <property type="nucleotide sequence ID" value="NZ_AP026803.1"/>
</dbReference>
<protein>
    <recommendedName>
        <fullName evidence="4">Regulatory protein YycH domain-containing protein</fullName>
    </recommendedName>
</protein>
<gene>
    <name evidence="2" type="primary">yycH</name>
    <name evidence="2" type="ORF">KIM322_00940</name>
</gene>
<reference evidence="2 3" key="1">
    <citation type="journal article" date="2023" name="Microbiol. Spectr.">
        <title>Symbiosis of Carpenter Bees with Uncharacterized Lactic Acid Bacteria Showing NAD Auxotrophy.</title>
        <authorList>
            <person name="Kawasaki S."/>
            <person name="Ozawa K."/>
            <person name="Mori T."/>
            <person name="Yamamoto A."/>
            <person name="Ito M."/>
            <person name="Ohkuma M."/>
            <person name="Sakamoto M."/>
            <person name="Matsutani M."/>
        </authorList>
    </citation>
    <scope>NUCLEOTIDE SEQUENCE [LARGE SCALE GENOMIC DNA]</scope>
    <source>
        <strain evidence="2 3">Kim32-2</strain>
    </source>
</reference>
<proteinExistence type="predicted"/>
<organism evidence="2 3">
    <name type="scientific">Lactobacillus xylocopicola</name>
    <dbReference type="NCBI Taxonomy" id="2976676"/>
    <lineage>
        <taxon>Bacteria</taxon>
        <taxon>Bacillati</taxon>
        <taxon>Bacillota</taxon>
        <taxon>Bacilli</taxon>
        <taxon>Lactobacillales</taxon>
        <taxon>Lactobacillaceae</taxon>
        <taxon>Lactobacillus</taxon>
    </lineage>
</organism>